<feature type="non-terminal residue" evidence="1">
    <location>
        <position position="1"/>
    </location>
</feature>
<keyword evidence="2" id="KW-1185">Reference proteome</keyword>
<protein>
    <submittedName>
        <fullName evidence="1">Glycosyltransferase</fullName>
    </submittedName>
</protein>
<dbReference type="AlphaFoldDB" id="A0A5D0JKZ8"/>
<keyword evidence="1" id="KW-0808">Transferase</keyword>
<name>A0A5D0JKZ8_9FLAO</name>
<comment type="caution">
    <text evidence="1">The sequence shown here is derived from an EMBL/GenBank/DDBJ whole genome shotgun (WGS) entry which is preliminary data.</text>
</comment>
<accession>A0A5D0JKZ8</accession>
<proteinExistence type="predicted"/>
<evidence type="ECO:0000313" key="2">
    <source>
        <dbReference type="Proteomes" id="UP000323930"/>
    </source>
</evidence>
<dbReference type="Proteomes" id="UP000323930">
    <property type="component" value="Unassembled WGS sequence"/>
</dbReference>
<evidence type="ECO:0000313" key="1">
    <source>
        <dbReference type="EMBL" id="TYA96141.1"/>
    </source>
</evidence>
<gene>
    <name evidence="1" type="ORF">FUA24_00530</name>
</gene>
<sequence>VKQLNPKVVMFDRFMTEEQFGWRVTEQCPNALKILDTEDLHCLRKGRHQAFKEGALFNKTYLFNAIAKREIAS</sequence>
<feature type="non-terminal residue" evidence="1">
    <location>
        <position position="73"/>
    </location>
</feature>
<dbReference type="GO" id="GO:0016740">
    <property type="term" value="F:transferase activity"/>
    <property type="evidence" value="ECO:0007669"/>
    <property type="project" value="UniProtKB-KW"/>
</dbReference>
<reference evidence="1 2" key="1">
    <citation type="submission" date="2019-08" db="EMBL/GenBank/DDBJ databases">
        <title>Seonamhaeicola sediminis sp. nov., isolated from marine sediment.</title>
        <authorList>
            <person name="Cao W.R."/>
        </authorList>
    </citation>
    <scope>NUCLEOTIDE SEQUENCE [LARGE SCALE GENOMIC DNA]</scope>
    <source>
        <strain evidence="1 2">B011</strain>
    </source>
</reference>
<dbReference type="EMBL" id="VSDQ01000085">
    <property type="protein sequence ID" value="TYA96141.1"/>
    <property type="molecule type" value="Genomic_DNA"/>
</dbReference>
<organism evidence="1 2">
    <name type="scientific">Seonamhaeicola marinus</name>
    <dbReference type="NCBI Taxonomy" id="1912246"/>
    <lineage>
        <taxon>Bacteria</taxon>
        <taxon>Pseudomonadati</taxon>
        <taxon>Bacteroidota</taxon>
        <taxon>Flavobacteriia</taxon>
        <taxon>Flavobacteriales</taxon>
        <taxon>Flavobacteriaceae</taxon>
    </lineage>
</organism>